<dbReference type="SUPFAM" id="SSF159006">
    <property type="entry name" value="YopX-like"/>
    <property type="match status" value="1"/>
</dbReference>
<evidence type="ECO:0000313" key="2">
    <source>
        <dbReference type="EMBL" id="MCY9765097.1"/>
    </source>
</evidence>
<dbReference type="InterPro" id="IPR023385">
    <property type="entry name" value="YopX-like_C"/>
</dbReference>
<protein>
    <submittedName>
        <fullName evidence="2">YopX family protein</fullName>
    </submittedName>
</protein>
<dbReference type="InterPro" id="IPR019096">
    <property type="entry name" value="YopX_protein"/>
</dbReference>
<proteinExistence type="predicted"/>
<accession>A0ABT4H7Z9</accession>
<reference evidence="2 3" key="1">
    <citation type="submission" date="2022-05" db="EMBL/GenBank/DDBJ databases">
        <title>Genome Sequencing of Bee-Associated Microbes.</title>
        <authorList>
            <person name="Dunlap C."/>
        </authorList>
    </citation>
    <scope>NUCLEOTIDE SEQUENCE [LARGE SCALE GENOMIC DNA]</scope>
    <source>
        <strain evidence="2 3">NRRL B-04010</strain>
    </source>
</reference>
<organism evidence="2 3">
    <name type="scientific">Paenibacillus alvei</name>
    <name type="common">Bacillus alvei</name>
    <dbReference type="NCBI Taxonomy" id="44250"/>
    <lineage>
        <taxon>Bacteria</taxon>
        <taxon>Bacillati</taxon>
        <taxon>Bacillota</taxon>
        <taxon>Bacilli</taxon>
        <taxon>Bacillales</taxon>
        <taxon>Paenibacillaceae</taxon>
        <taxon>Paenibacillus</taxon>
    </lineage>
</organism>
<evidence type="ECO:0000259" key="1">
    <source>
        <dbReference type="Pfam" id="PF09643"/>
    </source>
</evidence>
<comment type="caution">
    <text evidence="2">The sequence shown here is derived from an EMBL/GenBank/DDBJ whole genome shotgun (WGS) entry which is preliminary data.</text>
</comment>
<dbReference type="GeneID" id="94492057"/>
<dbReference type="RefSeq" id="WP_262866905.1">
    <property type="nucleotide sequence ID" value="NZ_JAMDNA010000085.1"/>
</dbReference>
<sequence>MSRPTKFQAYDTELNVMITWEEIIELDDLGHKPFVAMLSEPDKYKVRQFTGLHDRNGQEIYEGDIIEYYYVLPKYKEYFIDNKRHREFIGRELKRIAKVVIYKLGMFCVDSGDSFLHPTPLDLLVNKHFYDSDEARDYIFDCVQDGVSSRSELEWILKGVKNIGNKYENPELLKGDSKDA</sequence>
<dbReference type="Pfam" id="PF09643">
    <property type="entry name" value="YopX"/>
    <property type="match status" value="1"/>
</dbReference>
<feature type="domain" description="YopX protein" evidence="1">
    <location>
        <begin position="7"/>
        <end position="174"/>
    </location>
</feature>
<gene>
    <name evidence="2" type="ORF">M5X12_31875</name>
</gene>
<dbReference type="Gene3D" id="2.30.30.290">
    <property type="entry name" value="YopX-like domains"/>
    <property type="match status" value="1"/>
</dbReference>
<name>A0ABT4H7Z9_PAEAL</name>
<dbReference type="EMBL" id="JAMDNP010000172">
    <property type="protein sequence ID" value="MCY9765097.1"/>
    <property type="molecule type" value="Genomic_DNA"/>
</dbReference>
<dbReference type="Proteomes" id="UP001527181">
    <property type="component" value="Unassembled WGS sequence"/>
</dbReference>
<keyword evidence="3" id="KW-1185">Reference proteome</keyword>
<evidence type="ECO:0000313" key="3">
    <source>
        <dbReference type="Proteomes" id="UP001527181"/>
    </source>
</evidence>